<organism evidence="2 3">
    <name type="scientific">Peronospora farinosa</name>
    <dbReference type="NCBI Taxonomy" id="134698"/>
    <lineage>
        <taxon>Eukaryota</taxon>
        <taxon>Sar</taxon>
        <taxon>Stramenopiles</taxon>
        <taxon>Oomycota</taxon>
        <taxon>Peronosporomycetes</taxon>
        <taxon>Peronosporales</taxon>
        <taxon>Peronosporaceae</taxon>
        <taxon>Peronospora</taxon>
    </lineage>
</organism>
<evidence type="ECO:0000313" key="3">
    <source>
        <dbReference type="Proteomes" id="UP001159659"/>
    </source>
</evidence>
<sequence>MSITRKGRGVKKITLTTTIHRDVWSAIPTINDRDLADLAINDLDPTIDDRDLADLDRDLREQEQASDTTTINDESEGVDQHMAVLPEILSSSEEVTIDDIQVGDPGVPLTKDQEGLRQLIWANRHLLIGKGNALPPAARGAVCDIDVGGAHPIAVLTRFSTMAWLVQSSGLNGRLGRWSALLLTWTLEIKKCEKGEDEILDALAASVTPREEVDEVLIAIAPRKQPRQTLSMPPPTVEEDESLLVVSFDGSARTKRKGGSYSAIIWKLPEWTIVAAASEYATDLKVNEAEYRGLLLGFDLLENQTRGRVIICGDSNLVIRQMRGEIDCKAPGLQLLRQKAMEKLRSWPIHEFLHMKRDWNQSADRLASTALQKEQGVAINSEGVAKISLPLIEWMSCWSRSRPNRWLKLLRLPDQPGKDVNHPRFCKKNLCSKCEVNVYDKLKMRNVGSLT</sequence>
<dbReference type="PANTHER" id="PTHR46387:SF2">
    <property type="entry name" value="RIBONUCLEASE HI"/>
    <property type="match status" value="1"/>
</dbReference>
<evidence type="ECO:0000259" key="1">
    <source>
        <dbReference type="Pfam" id="PF13456"/>
    </source>
</evidence>
<dbReference type="SUPFAM" id="SSF53098">
    <property type="entry name" value="Ribonuclease H-like"/>
    <property type="match status" value="1"/>
</dbReference>
<dbReference type="EMBL" id="CANTFK010000666">
    <property type="protein sequence ID" value="CAI5722522.1"/>
    <property type="molecule type" value="Genomic_DNA"/>
</dbReference>
<reference evidence="2" key="1">
    <citation type="submission" date="2022-12" db="EMBL/GenBank/DDBJ databases">
        <authorList>
            <person name="Webb A."/>
        </authorList>
    </citation>
    <scope>NUCLEOTIDE SEQUENCE</scope>
    <source>
        <strain evidence="2">Pf2</strain>
    </source>
</reference>
<comment type="caution">
    <text evidence="2">The sequence shown here is derived from an EMBL/GenBank/DDBJ whole genome shotgun (WGS) entry which is preliminary data.</text>
</comment>
<dbReference type="Gene3D" id="3.30.420.10">
    <property type="entry name" value="Ribonuclease H-like superfamily/Ribonuclease H"/>
    <property type="match status" value="1"/>
</dbReference>
<evidence type="ECO:0000313" key="2">
    <source>
        <dbReference type="EMBL" id="CAI5722522.1"/>
    </source>
</evidence>
<accession>A0AAV0TJC0</accession>
<gene>
    <name evidence="2" type="ORF">PFR002_LOCUS4460</name>
</gene>
<protein>
    <recommendedName>
        <fullName evidence="1">RNase H type-1 domain-containing protein</fullName>
    </recommendedName>
</protein>
<proteinExistence type="predicted"/>
<name>A0AAV0TJC0_9STRA</name>
<dbReference type="Pfam" id="PF13456">
    <property type="entry name" value="RVT_3"/>
    <property type="match status" value="1"/>
</dbReference>
<dbReference type="InterPro" id="IPR036397">
    <property type="entry name" value="RNaseH_sf"/>
</dbReference>
<feature type="domain" description="RNase H type-1" evidence="1">
    <location>
        <begin position="248"/>
        <end position="369"/>
    </location>
</feature>
<dbReference type="GO" id="GO:0004523">
    <property type="term" value="F:RNA-DNA hybrid ribonuclease activity"/>
    <property type="evidence" value="ECO:0007669"/>
    <property type="project" value="InterPro"/>
</dbReference>
<dbReference type="Proteomes" id="UP001159659">
    <property type="component" value="Unassembled WGS sequence"/>
</dbReference>
<dbReference type="InterPro" id="IPR012337">
    <property type="entry name" value="RNaseH-like_sf"/>
</dbReference>
<dbReference type="GO" id="GO:0003676">
    <property type="term" value="F:nucleic acid binding"/>
    <property type="evidence" value="ECO:0007669"/>
    <property type="project" value="InterPro"/>
</dbReference>
<dbReference type="InterPro" id="IPR002156">
    <property type="entry name" value="RNaseH_domain"/>
</dbReference>
<dbReference type="AlphaFoldDB" id="A0AAV0TJC0"/>
<dbReference type="CDD" id="cd09279">
    <property type="entry name" value="RNase_HI_like"/>
    <property type="match status" value="1"/>
</dbReference>
<dbReference type="PANTHER" id="PTHR46387">
    <property type="entry name" value="POLYNUCLEOTIDYL TRANSFERASE, RIBONUCLEASE H-LIKE SUPERFAMILY PROTEIN"/>
    <property type="match status" value="1"/>
</dbReference>